<organism evidence="1 2">
    <name type="scientific">Dokdonella fugitiva</name>
    <dbReference type="NCBI Taxonomy" id="328517"/>
    <lineage>
        <taxon>Bacteria</taxon>
        <taxon>Pseudomonadati</taxon>
        <taxon>Pseudomonadota</taxon>
        <taxon>Gammaproteobacteria</taxon>
        <taxon>Lysobacterales</taxon>
        <taxon>Rhodanobacteraceae</taxon>
        <taxon>Dokdonella</taxon>
    </lineage>
</organism>
<proteinExistence type="predicted"/>
<evidence type="ECO:0000313" key="2">
    <source>
        <dbReference type="Proteomes" id="UP000550401"/>
    </source>
</evidence>
<dbReference type="EMBL" id="JACGXL010000001">
    <property type="protein sequence ID" value="MBA8885872.1"/>
    <property type="molecule type" value="Genomic_DNA"/>
</dbReference>
<dbReference type="Proteomes" id="UP000550401">
    <property type="component" value="Unassembled WGS sequence"/>
</dbReference>
<protein>
    <submittedName>
        <fullName evidence="1">Uncharacterized protein</fullName>
    </submittedName>
</protein>
<gene>
    <name evidence="1" type="ORF">FHW12_000063</name>
</gene>
<sequence>MYARINRSKVEAASACFPGCRPGAATSIASPIARVATTHGRRCRDGEPGKPI</sequence>
<keyword evidence="2" id="KW-1185">Reference proteome</keyword>
<comment type="caution">
    <text evidence="1">The sequence shown here is derived from an EMBL/GenBank/DDBJ whole genome shotgun (WGS) entry which is preliminary data.</text>
</comment>
<dbReference type="AlphaFoldDB" id="A0A839EVR4"/>
<evidence type="ECO:0000313" key="1">
    <source>
        <dbReference type="EMBL" id="MBA8885872.1"/>
    </source>
</evidence>
<name>A0A839EVR4_9GAMM</name>
<accession>A0A839EVR4</accession>
<reference evidence="1 2" key="1">
    <citation type="submission" date="2020-07" db="EMBL/GenBank/DDBJ databases">
        <title>Genomic Encyclopedia of Type Strains, Phase IV (KMG-V): Genome sequencing to study the core and pangenomes of soil and plant-associated prokaryotes.</title>
        <authorList>
            <person name="Whitman W."/>
        </authorList>
    </citation>
    <scope>NUCLEOTIDE SEQUENCE [LARGE SCALE GENOMIC DNA]</scope>
    <source>
        <strain evidence="1 2">RH2WT43</strain>
    </source>
</reference>